<comment type="caution">
    <text evidence="2">The sequence shown here is derived from an EMBL/GenBank/DDBJ whole genome shotgun (WGS) entry which is preliminary data.</text>
</comment>
<proteinExistence type="predicted"/>
<feature type="compositionally biased region" description="Basic and acidic residues" evidence="1">
    <location>
        <begin position="179"/>
        <end position="197"/>
    </location>
</feature>
<dbReference type="Proteomes" id="UP001281410">
    <property type="component" value="Unassembled WGS sequence"/>
</dbReference>
<evidence type="ECO:0000313" key="2">
    <source>
        <dbReference type="EMBL" id="KAK3204952.1"/>
    </source>
</evidence>
<reference evidence="2" key="1">
    <citation type="journal article" date="2023" name="Plant J.">
        <title>Genome sequences and population genomics provide insights into the demographic history, inbreeding, and mutation load of two 'living fossil' tree species of Dipteronia.</title>
        <authorList>
            <person name="Feng Y."/>
            <person name="Comes H.P."/>
            <person name="Chen J."/>
            <person name="Zhu S."/>
            <person name="Lu R."/>
            <person name="Zhang X."/>
            <person name="Li P."/>
            <person name="Qiu J."/>
            <person name="Olsen K.M."/>
            <person name="Qiu Y."/>
        </authorList>
    </citation>
    <scope>NUCLEOTIDE SEQUENCE</scope>
    <source>
        <strain evidence="2">NBL</strain>
    </source>
</reference>
<protein>
    <submittedName>
        <fullName evidence="2">Uncharacterized protein</fullName>
    </submittedName>
</protein>
<feature type="region of interest" description="Disordered" evidence="1">
    <location>
        <begin position="176"/>
        <end position="198"/>
    </location>
</feature>
<keyword evidence="3" id="KW-1185">Reference proteome</keyword>
<accession>A0AAE0A6X4</accession>
<evidence type="ECO:0000256" key="1">
    <source>
        <dbReference type="SAM" id="MobiDB-lite"/>
    </source>
</evidence>
<name>A0AAE0A6X4_9ROSI</name>
<dbReference type="AlphaFoldDB" id="A0AAE0A6X4"/>
<organism evidence="2 3">
    <name type="scientific">Dipteronia sinensis</name>
    <dbReference type="NCBI Taxonomy" id="43782"/>
    <lineage>
        <taxon>Eukaryota</taxon>
        <taxon>Viridiplantae</taxon>
        <taxon>Streptophyta</taxon>
        <taxon>Embryophyta</taxon>
        <taxon>Tracheophyta</taxon>
        <taxon>Spermatophyta</taxon>
        <taxon>Magnoliopsida</taxon>
        <taxon>eudicotyledons</taxon>
        <taxon>Gunneridae</taxon>
        <taxon>Pentapetalae</taxon>
        <taxon>rosids</taxon>
        <taxon>malvids</taxon>
        <taxon>Sapindales</taxon>
        <taxon>Sapindaceae</taxon>
        <taxon>Hippocastanoideae</taxon>
        <taxon>Acereae</taxon>
        <taxon>Dipteronia</taxon>
    </lineage>
</organism>
<dbReference type="EMBL" id="JANJYJ010000006">
    <property type="protein sequence ID" value="KAK3204952.1"/>
    <property type="molecule type" value="Genomic_DNA"/>
</dbReference>
<sequence length="317" mass="35440">MQNSRDKSQPPHETGTPRGVNDTDVTSIGNARGDLPSRAPAFIGKNITTYTDAIPNISPDAFQQVQESVQRVIEDSARQGTNITATANLTSPFQLYTPVVARDPRIQSEIVVSTPDNWKSISVLSTLKQRNDKKLKDYPSRFSQEVSEVEDPNDDTVLRDYIEKLIRDGQLKNMVLKGGDARQNDPTKTDQDRKDSLRGSSVAGAINTIFGSPCTCRSSRERMYEVREAVDGQRNLEVNSVSPDEKKLKQVRISHREVRRVLIDNRISTDILNSRVFDQLGLRRKDLQPLAILLRGFGGAEVRSLGTIVHLISKLFL</sequence>
<feature type="compositionally biased region" description="Basic and acidic residues" evidence="1">
    <location>
        <begin position="1"/>
        <end position="10"/>
    </location>
</feature>
<feature type="region of interest" description="Disordered" evidence="1">
    <location>
        <begin position="1"/>
        <end position="40"/>
    </location>
</feature>
<gene>
    <name evidence="2" type="ORF">Dsin_018998</name>
</gene>
<evidence type="ECO:0000313" key="3">
    <source>
        <dbReference type="Proteomes" id="UP001281410"/>
    </source>
</evidence>